<evidence type="ECO:0000313" key="2">
    <source>
        <dbReference type="EMBL" id="KAJ3131704.1"/>
    </source>
</evidence>
<evidence type="ECO:0000313" key="3">
    <source>
        <dbReference type="Proteomes" id="UP001211907"/>
    </source>
</evidence>
<keyword evidence="3" id="KW-1185">Reference proteome</keyword>
<sequence length="149" mass="15811">SIKPAVVLNKSDGSSVSVSNYLLCTTAQVADGEYTVKWDICALGSSAPPGTYDNAVGATFTFQQPNSTACDFALYEIQVHGVPTPSTSGLGIGGIIGIIVACFAIVLIAGLCFVRQANLRKRAARWLNQPKAGWESLELWAADRAEHHD</sequence>
<comment type="caution">
    <text evidence="2">The sequence shown here is derived from an EMBL/GenBank/DDBJ whole genome shotgun (WGS) entry which is preliminary data.</text>
</comment>
<dbReference type="EMBL" id="JADGJH010000282">
    <property type="protein sequence ID" value="KAJ3131704.1"/>
    <property type="molecule type" value="Genomic_DNA"/>
</dbReference>
<reference evidence="2" key="1">
    <citation type="submission" date="2020-05" db="EMBL/GenBank/DDBJ databases">
        <title>Phylogenomic resolution of chytrid fungi.</title>
        <authorList>
            <person name="Stajich J.E."/>
            <person name="Amses K."/>
            <person name="Simmons R."/>
            <person name="Seto K."/>
            <person name="Myers J."/>
            <person name="Bonds A."/>
            <person name="Quandt C.A."/>
            <person name="Barry K."/>
            <person name="Liu P."/>
            <person name="Grigoriev I."/>
            <person name="Longcore J.E."/>
            <person name="James T.Y."/>
        </authorList>
    </citation>
    <scope>NUCLEOTIDE SEQUENCE</scope>
    <source>
        <strain evidence="2">JEL0513</strain>
    </source>
</reference>
<dbReference type="Proteomes" id="UP001211907">
    <property type="component" value="Unassembled WGS sequence"/>
</dbReference>
<organism evidence="2 3">
    <name type="scientific">Physocladia obscura</name>
    <dbReference type="NCBI Taxonomy" id="109957"/>
    <lineage>
        <taxon>Eukaryota</taxon>
        <taxon>Fungi</taxon>
        <taxon>Fungi incertae sedis</taxon>
        <taxon>Chytridiomycota</taxon>
        <taxon>Chytridiomycota incertae sedis</taxon>
        <taxon>Chytridiomycetes</taxon>
        <taxon>Chytridiales</taxon>
        <taxon>Chytriomycetaceae</taxon>
        <taxon>Physocladia</taxon>
    </lineage>
</organism>
<name>A0AAD5XKG4_9FUNG</name>
<gene>
    <name evidence="2" type="ORF">HK100_006072</name>
</gene>
<keyword evidence="1" id="KW-0812">Transmembrane</keyword>
<feature type="transmembrane region" description="Helical" evidence="1">
    <location>
        <begin position="90"/>
        <end position="114"/>
    </location>
</feature>
<dbReference type="AlphaFoldDB" id="A0AAD5XKG4"/>
<accession>A0AAD5XKG4</accession>
<keyword evidence="1" id="KW-1133">Transmembrane helix</keyword>
<keyword evidence="1" id="KW-0472">Membrane</keyword>
<proteinExistence type="predicted"/>
<evidence type="ECO:0000256" key="1">
    <source>
        <dbReference type="SAM" id="Phobius"/>
    </source>
</evidence>
<protein>
    <submittedName>
        <fullName evidence="2">Uncharacterized protein</fullName>
    </submittedName>
</protein>
<feature type="non-terminal residue" evidence="2">
    <location>
        <position position="1"/>
    </location>
</feature>